<keyword evidence="1" id="KW-1185">Reference proteome</keyword>
<sequence>MKRSCYMKERAGGKIEIKVPGVKKKPRLRGENQKVYQKNQHASIKKKLKCNEIPMQDIRRFHQSFYSHEDKISHDNFILKYTSQVAPKRRRPSAKGGSQKAVTITYHIKTRCQGVVQICGNAFLAILGISKFRVQNICKQHHLTGQSAKENRGGDTKSAKYLERKNEVRKFIQSLKCVQSHYTRGQSLRQYFPSDCSVRKLWNSYNNKIEAHNQVKYHFFWDIFMNDFNISFKTPATDACSECIRLKSNIQILKGQEKAGSMAKYTVHKMKAKAFYEILREENPATFKFSFDCQKNLILPKVPDQIA</sequence>
<reference evidence="2" key="1">
    <citation type="submission" date="2025-08" db="UniProtKB">
        <authorList>
            <consortium name="RefSeq"/>
        </authorList>
    </citation>
    <scope>IDENTIFICATION</scope>
    <source>
        <tissue evidence="2">Gonads</tissue>
    </source>
</reference>
<dbReference type="PANTHER" id="PTHR10773:SF19">
    <property type="match status" value="1"/>
</dbReference>
<dbReference type="GeneID" id="115885488"/>
<gene>
    <name evidence="2" type="primary">LOC115885488</name>
</gene>
<protein>
    <submittedName>
        <fullName evidence="2">Uncharacterized protein LOC115885488</fullName>
    </submittedName>
</protein>
<accession>A0A6J2YBJ4</accession>
<organism evidence="1 2">
    <name type="scientific">Sitophilus oryzae</name>
    <name type="common">Rice weevil</name>
    <name type="synonym">Curculio oryzae</name>
    <dbReference type="NCBI Taxonomy" id="7048"/>
    <lineage>
        <taxon>Eukaryota</taxon>
        <taxon>Metazoa</taxon>
        <taxon>Ecdysozoa</taxon>
        <taxon>Arthropoda</taxon>
        <taxon>Hexapoda</taxon>
        <taxon>Insecta</taxon>
        <taxon>Pterygota</taxon>
        <taxon>Neoptera</taxon>
        <taxon>Endopterygota</taxon>
        <taxon>Coleoptera</taxon>
        <taxon>Polyphaga</taxon>
        <taxon>Cucujiformia</taxon>
        <taxon>Curculionidae</taxon>
        <taxon>Dryophthorinae</taxon>
        <taxon>Sitophilus</taxon>
    </lineage>
</organism>
<dbReference type="OrthoDB" id="6783933at2759"/>
<dbReference type="AlphaFoldDB" id="A0A6J2YBJ4"/>
<evidence type="ECO:0000313" key="1">
    <source>
        <dbReference type="Proteomes" id="UP000504635"/>
    </source>
</evidence>
<proteinExistence type="predicted"/>
<dbReference type="InParanoid" id="A0A6J2YBJ4"/>
<dbReference type="RefSeq" id="XP_030760290.1">
    <property type="nucleotide sequence ID" value="XM_030904430.1"/>
</dbReference>
<evidence type="ECO:0000313" key="2">
    <source>
        <dbReference type="RefSeq" id="XP_030760290.1"/>
    </source>
</evidence>
<name>A0A6J2YBJ4_SITOR</name>
<dbReference type="KEGG" id="soy:115885488"/>
<dbReference type="Proteomes" id="UP000504635">
    <property type="component" value="Unplaced"/>
</dbReference>
<dbReference type="PANTHER" id="PTHR10773">
    <property type="entry name" value="DNA-DIRECTED RNA POLYMERASES I, II, AND III SUBUNIT RPABC2"/>
    <property type="match status" value="1"/>
</dbReference>